<dbReference type="InterPro" id="IPR036412">
    <property type="entry name" value="HAD-like_sf"/>
</dbReference>
<dbReference type="Pfam" id="PF13419">
    <property type="entry name" value="HAD_2"/>
    <property type="match status" value="1"/>
</dbReference>
<dbReference type="Gene3D" id="1.10.150.240">
    <property type="entry name" value="Putative phosphatase, domain 2"/>
    <property type="match status" value="1"/>
</dbReference>
<organism evidence="2 3">
    <name type="scientific">Thermoproteota archaeon</name>
    <dbReference type="NCBI Taxonomy" id="2056631"/>
    <lineage>
        <taxon>Archaea</taxon>
        <taxon>Thermoproteota</taxon>
    </lineage>
</organism>
<evidence type="ECO:0000256" key="1">
    <source>
        <dbReference type="ARBA" id="ARBA00007958"/>
    </source>
</evidence>
<dbReference type="NCBIfam" id="TIGR01509">
    <property type="entry name" value="HAD-SF-IA-v3"/>
    <property type="match status" value="1"/>
</dbReference>
<comment type="caution">
    <text evidence="2">The sequence shown here is derived from an EMBL/GenBank/DDBJ whole genome shotgun (WGS) entry which is preliminary data.</text>
</comment>
<dbReference type="SFLD" id="SFLDS00003">
    <property type="entry name" value="Haloacid_Dehalogenase"/>
    <property type="match status" value="1"/>
</dbReference>
<evidence type="ECO:0008006" key="4">
    <source>
        <dbReference type="Google" id="ProtNLM"/>
    </source>
</evidence>
<dbReference type="InterPro" id="IPR023214">
    <property type="entry name" value="HAD_sf"/>
</dbReference>
<proteinExistence type="inferred from homology"/>
<evidence type="ECO:0000313" key="2">
    <source>
        <dbReference type="EMBL" id="TDA38676.1"/>
    </source>
</evidence>
<dbReference type="SUPFAM" id="SSF56784">
    <property type="entry name" value="HAD-like"/>
    <property type="match status" value="1"/>
</dbReference>
<dbReference type="AlphaFoldDB" id="A0A523BCK3"/>
<evidence type="ECO:0000313" key="3">
    <source>
        <dbReference type="Proteomes" id="UP000315399"/>
    </source>
</evidence>
<dbReference type="PANTHER" id="PTHR43434">
    <property type="entry name" value="PHOSPHOGLYCOLATE PHOSPHATASE"/>
    <property type="match status" value="1"/>
</dbReference>
<dbReference type="Gene3D" id="3.40.50.1000">
    <property type="entry name" value="HAD superfamily/HAD-like"/>
    <property type="match status" value="1"/>
</dbReference>
<name>A0A523BCK3_9CREN</name>
<dbReference type="SFLD" id="SFLDG01129">
    <property type="entry name" value="C1.5:_HAD__Beta-PGM__Phosphata"/>
    <property type="match status" value="1"/>
</dbReference>
<dbReference type="InterPro" id="IPR041492">
    <property type="entry name" value="HAD_2"/>
</dbReference>
<dbReference type="InterPro" id="IPR023198">
    <property type="entry name" value="PGP-like_dom2"/>
</dbReference>
<dbReference type="SFLD" id="SFLDG01135">
    <property type="entry name" value="C1.5.6:_HAD__Beta-PGM__Phospha"/>
    <property type="match status" value="1"/>
</dbReference>
<dbReference type="PRINTS" id="PR00413">
    <property type="entry name" value="HADHALOGNASE"/>
</dbReference>
<dbReference type="InterPro" id="IPR006439">
    <property type="entry name" value="HAD-SF_hydro_IA"/>
</dbReference>
<comment type="similarity">
    <text evidence="1">Belongs to the HAD-like hydrolase superfamily.</text>
</comment>
<dbReference type="EMBL" id="QNVH01000031">
    <property type="protein sequence ID" value="TDA38676.1"/>
    <property type="molecule type" value="Genomic_DNA"/>
</dbReference>
<dbReference type="GO" id="GO:0008967">
    <property type="term" value="F:phosphoglycolate phosphatase activity"/>
    <property type="evidence" value="ECO:0007669"/>
    <property type="project" value="TreeGrafter"/>
</dbReference>
<gene>
    <name evidence="2" type="ORF">DSO08_03810</name>
</gene>
<dbReference type="InterPro" id="IPR050155">
    <property type="entry name" value="HAD-like_hydrolase_sf"/>
</dbReference>
<sequence length="193" mass="21983">MDRSERRAVKGIVFDLDGTLVDSLDSIWRASEYVLKTNGYRGVDRQDVVEAMGKTIFDLFLRAEPGLSPKEQQKLFEDYRRVYMDFIAHTRLIPRVKETLLELRARNLKMAVVTMKSRQNAEKILSFFGIRDFFDLVVGFEDVKEHKPSIEPIARAAEGLGLRASELVVVGDTHIDVRAGREAGALTLRSRRA</sequence>
<dbReference type="PANTHER" id="PTHR43434:SF1">
    <property type="entry name" value="PHOSPHOGLYCOLATE PHOSPHATASE"/>
    <property type="match status" value="1"/>
</dbReference>
<dbReference type="NCBIfam" id="TIGR01549">
    <property type="entry name" value="HAD-SF-IA-v1"/>
    <property type="match status" value="1"/>
</dbReference>
<protein>
    <recommendedName>
        <fullName evidence="4">HAD family hydrolase</fullName>
    </recommendedName>
</protein>
<reference evidence="2 3" key="1">
    <citation type="journal article" date="2019" name="Nat. Microbiol.">
        <title>Expanding anaerobic alkane metabolism in the domain of Archaea.</title>
        <authorList>
            <person name="Wang Y."/>
            <person name="Wegener G."/>
            <person name="Hou J."/>
            <person name="Wang F."/>
            <person name="Xiao X."/>
        </authorList>
    </citation>
    <scope>NUCLEOTIDE SEQUENCE [LARGE SCALE GENOMIC DNA]</scope>
    <source>
        <strain evidence="2">WYZ-LMO10</strain>
    </source>
</reference>
<dbReference type="GO" id="GO:0006281">
    <property type="term" value="P:DNA repair"/>
    <property type="evidence" value="ECO:0007669"/>
    <property type="project" value="TreeGrafter"/>
</dbReference>
<dbReference type="Proteomes" id="UP000315399">
    <property type="component" value="Unassembled WGS sequence"/>
</dbReference>
<accession>A0A523BCK3</accession>